<evidence type="ECO:0000256" key="1">
    <source>
        <dbReference type="SAM" id="MobiDB-lite"/>
    </source>
</evidence>
<name>W9SAJ7_9ROSA</name>
<keyword evidence="3" id="KW-1185">Reference proteome</keyword>
<organism evidence="2 3">
    <name type="scientific">Morus notabilis</name>
    <dbReference type="NCBI Taxonomy" id="981085"/>
    <lineage>
        <taxon>Eukaryota</taxon>
        <taxon>Viridiplantae</taxon>
        <taxon>Streptophyta</taxon>
        <taxon>Embryophyta</taxon>
        <taxon>Tracheophyta</taxon>
        <taxon>Spermatophyta</taxon>
        <taxon>Magnoliopsida</taxon>
        <taxon>eudicotyledons</taxon>
        <taxon>Gunneridae</taxon>
        <taxon>Pentapetalae</taxon>
        <taxon>rosids</taxon>
        <taxon>fabids</taxon>
        <taxon>Rosales</taxon>
        <taxon>Moraceae</taxon>
        <taxon>Moreae</taxon>
        <taxon>Morus</taxon>
    </lineage>
</organism>
<protein>
    <submittedName>
        <fullName evidence="2">Uncharacterized protein</fullName>
    </submittedName>
</protein>
<accession>W9SAJ7</accession>
<sequence length="114" mass="12680">MAAEPIAAHAYRKEKPVKENLTIIRSMKLVASYQQFDTRRAEDNREAAKERVPDDCGGYCEHTIQPLTTFEICAASTLFTLNSSISYTIKFDSHPQAGSVKPIAVPGLLHDKKT</sequence>
<gene>
    <name evidence="2" type="ORF">L484_011203</name>
</gene>
<evidence type="ECO:0000313" key="2">
    <source>
        <dbReference type="EMBL" id="EXC33226.1"/>
    </source>
</evidence>
<proteinExistence type="predicted"/>
<reference evidence="3" key="1">
    <citation type="submission" date="2013-01" db="EMBL/GenBank/DDBJ databases">
        <title>Draft Genome Sequence of a Mulberry Tree, Morus notabilis C.K. Schneid.</title>
        <authorList>
            <person name="He N."/>
            <person name="Zhao S."/>
        </authorList>
    </citation>
    <scope>NUCLEOTIDE SEQUENCE</scope>
</reference>
<dbReference type="EMBL" id="KE346335">
    <property type="protein sequence ID" value="EXC33226.1"/>
    <property type="molecule type" value="Genomic_DNA"/>
</dbReference>
<dbReference type="Proteomes" id="UP000030645">
    <property type="component" value="Unassembled WGS sequence"/>
</dbReference>
<dbReference type="AlphaFoldDB" id="W9SAJ7"/>
<feature type="region of interest" description="Disordered" evidence="1">
    <location>
        <begin position="95"/>
        <end position="114"/>
    </location>
</feature>
<evidence type="ECO:0000313" key="3">
    <source>
        <dbReference type="Proteomes" id="UP000030645"/>
    </source>
</evidence>